<name>A0A0H3WX99_9BURK</name>
<protein>
    <submittedName>
        <fullName evidence="1">Uncharacterized protein</fullName>
    </submittedName>
</protein>
<evidence type="ECO:0000313" key="2">
    <source>
        <dbReference type="Proteomes" id="UP000035651"/>
    </source>
</evidence>
<reference evidence="1" key="1">
    <citation type="submission" date="2016-06" db="EMBL/GenBank/DDBJ databases">
        <title>Complete Genome Sequence of Pandoraea faecigallinarum DSM-23572.</title>
        <authorList>
            <person name="Yong D."/>
            <person name="Ee R."/>
            <person name="Lim Y.-L."/>
            <person name="Yin W.-F."/>
            <person name="Chan K.-G."/>
        </authorList>
    </citation>
    <scope>NUCLEOTIDE SEQUENCE</scope>
    <source>
        <strain evidence="1">DSM 23572</strain>
    </source>
</reference>
<dbReference type="STRING" id="656179.AB870_22355"/>
<proteinExistence type="predicted"/>
<evidence type="ECO:0000313" key="1">
    <source>
        <dbReference type="EMBL" id="AKM32260.1"/>
    </source>
</evidence>
<dbReference type="EMBL" id="CP011807">
    <property type="protein sequence ID" value="AKM32260.1"/>
    <property type="molecule type" value="Genomic_DNA"/>
</dbReference>
<accession>A0A0H3WX99</accession>
<gene>
    <name evidence="1" type="ORF">AB870_22355</name>
</gene>
<dbReference type="PATRIC" id="fig|656179.3.peg.4775"/>
<dbReference type="Gene3D" id="3.40.50.1820">
    <property type="entry name" value="alpha/beta hydrolase"/>
    <property type="match status" value="1"/>
</dbReference>
<dbReference type="KEGG" id="pfg:AB870_22355"/>
<organism evidence="1 2">
    <name type="scientific">Pandoraea faecigallinarum</name>
    <dbReference type="NCBI Taxonomy" id="656179"/>
    <lineage>
        <taxon>Bacteria</taxon>
        <taxon>Pseudomonadati</taxon>
        <taxon>Pseudomonadota</taxon>
        <taxon>Betaproteobacteria</taxon>
        <taxon>Burkholderiales</taxon>
        <taxon>Burkholderiaceae</taxon>
        <taxon>Pandoraea</taxon>
    </lineage>
</organism>
<dbReference type="AlphaFoldDB" id="A0A0H3WX99"/>
<dbReference type="InterPro" id="IPR029058">
    <property type="entry name" value="AB_hydrolase_fold"/>
</dbReference>
<sequence length="87" mass="9735">MRLRLGGRERVEAEMLSRGASAHAGGERFDWQLASPKWQFDDATYAGSAAAFHNPAHVAIVIHNYRWRLGLAQGEARFDALDKRLAN</sequence>
<dbReference type="Proteomes" id="UP000035651">
    <property type="component" value="Chromosome"/>
</dbReference>
<keyword evidence="2" id="KW-1185">Reference proteome</keyword>